<feature type="transmembrane region" description="Helical" evidence="11">
    <location>
        <begin position="991"/>
        <end position="1011"/>
    </location>
</feature>
<dbReference type="GO" id="GO:0071035">
    <property type="term" value="P:nuclear polyadenylation-dependent rRNA catabolic process"/>
    <property type="evidence" value="ECO:0007669"/>
    <property type="project" value="TreeGrafter"/>
</dbReference>
<evidence type="ECO:0000256" key="4">
    <source>
        <dbReference type="ARBA" id="ARBA00022722"/>
    </source>
</evidence>
<evidence type="ECO:0000256" key="2">
    <source>
        <dbReference type="ARBA" id="ARBA00004141"/>
    </source>
</evidence>
<name>A0A811MGD2_9POAL</name>
<dbReference type="GO" id="GO:0005730">
    <property type="term" value="C:nucleolus"/>
    <property type="evidence" value="ECO:0007669"/>
    <property type="project" value="TreeGrafter"/>
</dbReference>
<dbReference type="InterPro" id="IPR049559">
    <property type="entry name" value="Rrp6p-like_exo"/>
</dbReference>
<gene>
    <name evidence="13" type="ORF">NCGR_LOCUS3021</name>
</gene>
<proteinExistence type="predicted"/>
<dbReference type="PANTHER" id="PTHR12124">
    <property type="entry name" value="POLYMYOSITIS/SCLERODERMA AUTOANTIGEN-RELATED"/>
    <property type="match status" value="1"/>
</dbReference>
<dbReference type="InterPro" id="IPR012337">
    <property type="entry name" value="RNaseH-like_sf"/>
</dbReference>
<keyword evidence="4" id="KW-0540">Nuclease</keyword>
<dbReference type="GO" id="GO:0000166">
    <property type="term" value="F:nucleotide binding"/>
    <property type="evidence" value="ECO:0007669"/>
    <property type="project" value="InterPro"/>
</dbReference>
<evidence type="ECO:0000256" key="9">
    <source>
        <dbReference type="ARBA" id="ARBA00023242"/>
    </source>
</evidence>
<evidence type="ECO:0000256" key="8">
    <source>
        <dbReference type="ARBA" id="ARBA00023136"/>
    </source>
</evidence>
<evidence type="ECO:0000313" key="13">
    <source>
        <dbReference type="EMBL" id="CAD6205188.1"/>
    </source>
</evidence>
<dbReference type="Gene3D" id="3.30.420.10">
    <property type="entry name" value="Ribonuclease H-like superfamily/Ribonuclease H"/>
    <property type="match status" value="1"/>
</dbReference>
<comment type="subcellular location">
    <subcellularLocation>
        <location evidence="2">Membrane</location>
        <topology evidence="2">Multi-pass membrane protein</topology>
    </subcellularLocation>
    <subcellularLocation>
        <location evidence="1">Nucleus</location>
    </subcellularLocation>
</comment>
<dbReference type="SMART" id="SM00341">
    <property type="entry name" value="HRDC"/>
    <property type="match status" value="1"/>
</dbReference>
<keyword evidence="9" id="KW-0539">Nucleus</keyword>
<dbReference type="GO" id="GO:0071051">
    <property type="term" value="P:poly(A)-dependent snoRNA 3'-end processing"/>
    <property type="evidence" value="ECO:0007669"/>
    <property type="project" value="TreeGrafter"/>
</dbReference>
<reference evidence="13" key="1">
    <citation type="submission" date="2020-10" db="EMBL/GenBank/DDBJ databases">
        <authorList>
            <person name="Han B."/>
            <person name="Lu T."/>
            <person name="Zhao Q."/>
            <person name="Huang X."/>
            <person name="Zhao Y."/>
        </authorList>
    </citation>
    <scope>NUCLEOTIDE SEQUENCE</scope>
</reference>
<keyword evidence="6" id="KW-0269">Exonuclease</keyword>
<evidence type="ECO:0000313" key="14">
    <source>
        <dbReference type="Proteomes" id="UP000604825"/>
    </source>
</evidence>
<organism evidence="13 14">
    <name type="scientific">Miscanthus lutarioriparius</name>
    <dbReference type="NCBI Taxonomy" id="422564"/>
    <lineage>
        <taxon>Eukaryota</taxon>
        <taxon>Viridiplantae</taxon>
        <taxon>Streptophyta</taxon>
        <taxon>Embryophyta</taxon>
        <taxon>Tracheophyta</taxon>
        <taxon>Spermatophyta</taxon>
        <taxon>Magnoliopsida</taxon>
        <taxon>Liliopsida</taxon>
        <taxon>Poales</taxon>
        <taxon>Poaceae</taxon>
        <taxon>PACMAD clade</taxon>
        <taxon>Panicoideae</taxon>
        <taxon>Andropogonodae</taxon>
        <taxon>Andropogoneae</taxon>
        <taxon>Saccharinae</taxon>
        <taxon>Miscanthus</taxon>
    </lineage>
</organism>
<keyword evidence="8 11" id="KW-0472">Membrane</keyword>
<dbReference type="GO" id="GO:0071040">
    <property type="term" value="P:nuclear polyadenylation-dependent antisense transcript catabolic process"/>
    <property type="evidence" value="ECO:0007669"/>
    <property type="project" value="TreeGrafter"/>
</dbReference>
<dbReference type="InterPro" id="IPR002293">
    <property type="entry name" value="AA/rel_permease1"/>
</dbReference>
<dbReference type="GO" id="GO:0003727">
    <property type="term" value="F:single-stranded RNA binding"/>
    <property type="evidence" value="ECO:0007669"/>
    <property type="project" value="TreeGrafter"/>
</dbReference>
<evidence type="ECO:0000256" key="3">
    <source>
        <dbReference type="ARBA" id="ARBA00022692"/>
    </source>
</evidence>
<feature type="transmembrane region" description="Helical" evidence="11">
    <location>
        <begin position="1053"/>
        <end position="1076"/>
    </location>
</feature>
<feature type="transmembrane region" description="Helical" evidence="11">
    <location>
        <begin position="1139"/>
        <end position="1158"/>
    </location>
</feature>
<feature type="transmembrane region" description="Helical" evidence="11">
    <location>
        <begin position="1097"/>
        <end position="1119"/>
    </location>
</feature>
<dbReference type="Pfam" id="PF13520">
    <property type="entry name" value="AA_permease_2"/>
    <property type="match status" value="1"/>
</dbReference>
<keyword evidence="5" id="KW-0378">Hydrolase</keyword>
<evidence type="ECO:0000256" key="10">
    <source>
        <dbReference type="SAM" id="MobiDB-lite"/>
    </source>
</evidence>
<dbReference type="SMART" id="SM00474">
    <property type="entry name" value="35EXOc"/>
    <property type="match status" value="1"/>
</dbReference>
<protein>
    <recommendedName>
        <fullName evidence="12">HRDC domain-containing protein</fullName>
    </recommendedName>
</protein>
<sequence>MEADEASAPPPPPWAQNKSAAAIEASSGPLAAAASRLSARSRALPSSRDFHFYNNFPAFKSPVGAAAAKADASLGVLGVAPLLPTRQQQPFPGGGDLDDAHDWLVALNDDLLERFGASTDDFKALREKEEASGRRAAPDAGDGDGFQVVCGKKKKKVGDVGEERVGRVGAFGGSGSVKMVTKDKATAPGVKAKVPFHIRTIPRPQDVHRIVVDNSSKPFEHVLLERSEDDPRFVHPLEKLPVEQLISRNVLDSEPVKPPALDDTPFTFVEDLKTLEVLATKLKDATEFAVDLEHNHYRTFQGLTCLMQISTRTEDFIVDTLKLRKYLGDYLGEFFRDPTKKKVMHGAGRDIIWLQRDFSIYVCNLFDTGQASKVLQMDRNSLEHLLHHFCGVTANKEYQAADWRLRPLPYEMIKYAREDTHYLLYIYDLMRLRLVNESSGENDLLLEVCKRSNEICLQLYEKEQLTDTSYLHIHGLKENELNARQLSVLSSLYRWRDGIARAEDESTGYILPNKTLLEIAKEMPVTSGKLKRIVKSRNLFLERHLGHVINNIRDAIAASGAFESVADQLKKGKLEELTVADVKNSSEDIEMIPAVDVDNIEDPNDKSAVVSAVITNVGAAPCMGTITSEASLGNMHLEDVLPETKDSGTSSGFTVPADTEKLSNDQQQAAKAIVQVSKRPTAFGALFGKPAAGRRPDLFLGFSNVQGKTKVDKIASSVVLPFHHFSGGAKPSSAILPAKESLHSEPESIQHSDPACQLEEVIQLDMETDEPQPPENGNEDGHCETEDTEMSKSPSDDPSGTEQRFQTLNEERNVQQNQKTPQEFEFSVPVVPFDYAEARKNFVSSEPKAERRKDDAVARAINTDSGDKQIASKKPGGGENEGNFQHPRRRQAFPPSGNRSATYHYPWVITDQAWPWDWEAPPGRICSAWCGGSRRRRAPLAGPKTPTGEVASASPGRYLFPTSPPSALFFGGQDKLPFFLAQVHVKGLDTPLDPCAAILVLIVTALLCLGIKESSSVEGIITTANIIVMLFVICAGGWLGFRNDWIGYKVPEGYFANGVSGVLSGSATLFFAFIGFDTVASTAEEVKNPRRDLPLGMGLTLSLCCFLYMMVSAVVVGLVPYHAMDPDTPISSAFARYGMQWADGAVLALVASLIGGILPQRGHLSYSCPFTENCGGHSGAFRGSDGGGYGGYHGVHGHGGDYRSCSGGQGSSRTNVA</sequence>
<dbReference type="GO" id="GO:0071038">
    <property type="term" value="P:TRAMP-dependent tRNA surveillance pathway"/>
    <property type="evidence" value="ECO:0007669"/>
    <property type="project" value="TreeGrafter"/>
</dbReference>
<dbReference type="InterPro" id="IPR036397">
    <property type="entry name" value="RNaseH_sf"/>
</dbReference>
<dbReference type="InterPro" id="IPR044876">
    <property type="entry name" value="HRDC_dom_sf"/>
</dbReference>
<feature type="region of interest" description="Disordered" evidence="10">
    <location>
        <begin position="843"/>
        <end position="897"/>
    </location>
</feature>
<dbReference type="SUPFAM" id="SSF53098">
    <property type="entry name" value="Ribonuclease H-like"/>
    <property type="match status" value="1"/>
</dbReference>
<dbReference type="Gene3D" id="1.20.1740.10">
    <property type="entry name" value="Amino acid/polyamine transporter I"/>
    <property type="match status" value="1"/>
</dbReference>
<dbReference type="InterPro" id="IPR002562">
    <property type="entry name" value="3'-5'_exonuclease_dom"/>
</dbReference>
<dbReference type="OrthoDB" id="2250022at2759"/>
<dbReference type="EMBL" id="CAJGYO010000001">
    <property type="protein sequence ID" value="CAD6205188.1"/>
    <property type="molecule type" value="Genomic_DNA"/>
</dbReference>
<dbReference type="FunFam" id="3.30.420.10:FF:000065">
    <property type="entry name" value="Protein RRP6-like 2 isoform A"/>
    <property type="match status" value="1"/>
</dbReference>
<dbReference type="FunFam" id="1.10.150.80:FF:000001">
    <property type="entry name" value="Putative exosome component 10"/>
    <property type="match status" value="1"/>
</dbReference>
<evidence type="ECO:0000259" key="12">
    <source>
        <dbReference type="PROSITE" id="PS50967"/>
    </source>
</evidence>
<dbReference type="GO" id="GO:0071037">
    <property type="term" value="P:nuclear polyadenylation-dependent snRNA catabolic process"/>
    <property type="evidence" value="ECO:0007669"/>
    <property type="project" value="TreeGrafter"/>
</dbReference>
<dbReference type="CDD" id="cd06147">
    <property type="entry name" value="Rrp6p_like_exo"/>
    <property type="match status" value="1"/>
</dbReference>
<evidence type="ECO:0000256" key="5">
    <source>
        <dbReference type="ARBA" id="ARBA00022801"/>
    </source>
</evidence>
<feature type="region of interest" description="Disordered" evidence="10">
    <location>
        <begin position="768"/>
        <end position="804"/>
    </location>
</feature>
<keyword evidence="14" id="KW-1185">Reference proteome</keyword>
<accession>A0A811MGD2</accession>
<evidence type="ECO:0000256" key="11">
    <source>
        <dbReference type="SAM" id="Phobius"/>
    </source>
</evidence>
<dbReference type="PANTHER" id="PTHR12124:SF47">
    <property type="entry name" value="EXOSOME COMPONENT 10"/>
    <property type="match status" value="1"/>
</dbReference>
<evidence type="ECO:0000256" key="6">
    <source>
        <dbReference type="ARBA" id="ARBA00022839"/>
    </source>
</evidence>
<dbReference type="GO" id="GO:0000176">
    <property type="term" value="C:nuclear exosome (RNase complex)"/>
    <property type="evidence" value="ECO:0007669"/>
    <property type="project" value="TreeGrafter"/>
</dbReference>
<evidence type="ECO:0000256" key="7">
    <source>
        <dbReference type="ARBA" id="ARBA00022989"/>
    </source>
</evidence>
<keyword evidence="7 11" id="KW-1133">Transmembrane helix</keyword>
<evidence type="ECO:0000256" key="1">
    <source>
        <dbReference type="ARBA" id="ARBA00004123"/>
    </source>
</evidence>
<feature type="region of interest" description="Disordered" evidence="10">
    <location>
        <begin position="1"/>
        <end position="22"/>
    </location>
</feature>
<keyword evidence="3 11" id="KW-0812">Transmembrane</keyword>
<dbReference type="Proteomes" id="UP000604825">
    <property type="component" value="Unassembled WGS sequence"/>
</dbReference>
<dbReference type="PROSITE" id="PS50967">
    <property type="entry name" value="HRDC"/>
    <property type="match status" value="1"/>
</dbReference>
<dbReference type="GO" id="GO:0071036">
    <property type="term" value="P:nuclear polyadenylation-dependent snoRNA catabolic process"/>
    <property type="evidence" value="ECO:0007669"/>
    <property type="project" value="TreeGrafter"/>
</dbReference>
<dbReference type="GO" id="GO:0022857">
    <property type="term" value="F:transmembrane transporter activity"/>
    <property type="evidence" value="ECO:0007669"/>
    <property type="project" value="InterPro"/>
</dbReference>
<dbReference type="GO" id="GO:0016020">
    <property type="term" value="C:membrane"/>
    <property type="evidence" value="ECO:0007669"/>
    <property type="project" value="UniProtKB-SubCell"/>
</dbReference>
<dbReference type="GO" id="GO:0000467">
    <property type="term" value="P:exonucleolytic trimming to generate mature 3'-end of 5.8S rRNA from tricistronic rRNA transcript (SSU-rRNA, 5.8S rRNA, LSU-rRNA)"/>
    <property type="evidence" value="ECO:0007669"/>
    <property type="project" value="InterPro"/>
</dbReference>
<dbReference type="InterPro" id="IPR045092">
    <property type="entry name" value="Rrp6-like"/>
</dbReference>
<comment type="caution">
    <text evidence="13">The sequence shown here is derived from an EMBL/GenBank/DDBJ whole genome shotgun (WGS) entry which is preliminary data.</text>
</comment>
<dbReference type="Gene3D" id="1.10.150.80">
    <property type="entry name" value="HRDC domain"/>
    <property type="match status" value="1"/>
</dbReference>
<dbReference type="InterPro" id="IPR002121">
    <property type="entry name" value="HRDC_dom"/>
</dbReference>
<feature type="transmembrane region" description="Helical" evidence="11">
    <location>
        <begin position="1023"/>
        <end position="1041"/>
    </location>
</feature>
<dbReference type="SUPFAM" id="SSF47819">
    <property type="entry name" value="HRDC-like"/>
    <property type="match status" value="1"/>
</dbReference>
<dbReference type="GO" id="GO:0080188">
    <property type="term" value="P:gene silencing by siRNA-directed DNA methylation"/>
    <property type="evidence" value="ECO:0007669"/>
    <property type="project" value="UniProtKB-ARBA"/>
</dbReference>
<dbReference type="GO" id="GO:0071039">
    <property type="term" value="P:nuclear polyadenylation-dependent CUT catabolic process"/>
    <property type="evidence" value="ECO:0007669"/>
    <property type="project" value="TreeGrafter"/>
</dbReference>
<dbReference type="GO" id="GO:0071044">
    <property type="term" value="P:histone mRNA catabolic process"/>
    <property type="evidence" value="ECO:0007669"/>
    <property type="project" value="TreeGrafter"/>
</dbReference>
<dbReference type="InterPro" id="IPR010997">
    <property type="entry name" value="HRDC-like_sf"/>
</dbReference>
<dbReference type="Pfam" id="PF01612">
    <property type="entry name" value="DNA_pol_A_exo1"/>
    <property type="match status" value="1"/>
</dbReference>
<feature type="compositionally biased region" description="Polar residues" evidence="10">
    <location>
        <begin position="791"/>
        <end position="804"/>
    </location>
</feature>
<dbReference type="Pfam" id="PF00570">
    <property type="entry name" value="HRDC"/>
    <property type="match status" value="1"/>
</dbReference>
<feature type="domain" description="HRDC" evidence="12">
    <location>
        <begin position="482"/>
        <end position="562"/>
    </location>
</feature>
<dbReference type="AlphaFoldDB" id="A0A811MGD2"/>
<feature type="compositionally biased region" description="Basic and acidic residues" evidence="10">
    <location>
        <begin position="847"/>
        <end position="857"/>
    </location>
</feature>
<dbReference type="GO" id="GO:0000175">
    <property type="term" value="F:3'-5'-RNA exonuclease activity"/>
    <property type="evidence" value="ECO:0007669"/>
    <property type="project" value="InterPro"/>
</dbReference>